<protein>
    <recommendedName>
        <fullName evidence="2">DDE-1 domain-containing protein</fullName>
    </recommendedName>
</protein>
<evidence type="ECO:0000313" key="4">
    <source>
        <dbReference type="Proteomes" id="UP001159363"/>
    </source>
</evidence>
<feature type="non-terminal residue" evidence="3">
    <location>
        <position position="344"/>
    </location>
</feature>
<accession>A0ABQ9HZJ8</accession>
<dbReference type="InterPro" id="IPR050863">
    <property type="entry name" value="CenT-Element_Derived"/>
</dbReference>
<reference evidence="3 4" key="1">
    <citation type="submission" date="2023-02" db="EMBL/GenBank/DDBJ databases">
        <title>LHISI_Scaffold_Assembly.</title>
        <authorList>
            <person name="Stuart O.P."/>
            <person name="Cleave R."/>
            <person name="Magrath M.J.L."/>
            <person name="Mikheyev A.S."/>
        </authorList>
    </citation>
    <scope>NUCLEOTIDE SEQUENCE [LARGE SCALE GENOMIC DNA]</scope>
    <source>
        <strain evidence="3">Daus_M_001</strain>
        <tissue evidence="3">Leg muscle</tissue>
    </source>
</reference>
<feature type="region of interest" description="Disordered" evidence="1">
    <location>
        <begin position="274"/>
        <end position="302"/>
    </location>
</feature>
<dbReference type="PANTHER" id="PTHR19303:SF73">
    <property type="entry name" value="PROTEIN PDC2"/>
    <property type="match status" value="1"/>
</dbReference>
<evidence type="ECO:0000259" key="2">
    <source>
        <dbReference type="Pfam" id="PF03184"/>
    </source>
</evidence>
<name>A0ABQ9HZJ8_9NEOP</name>
<feature type="domain" description="DDE-1" evidence="2">
    <location>
        <begin position="180"/>
        <end position="238"/>
    </location>
</feature>
<sequence>MEDKTSKPVIKRKALSVFEKLDISNYVSSNPNLARVTITKQLQLPVSTLQYCGQTRPVSSAFCSSTTSPKEKRALNIPIHGTVIRQKAEEIVFRLNIQFTASHGFRKRAGIVYKTVCRESASVREETVGAWKIITLPPLLAEYKAQDVFNADECGLFINLLPDSTFAFKGDKWHGNKKKNERVTVFFCTTVDGYEKLPVLVKGKSQKRRCLKNVKSLPCVYKSNMSSWMTCKVFSEFLFGTVPEELPVVSLDTVEENDNLLPFEVQESENLCKSSKNSSMEQLGQPCDANENDSEHDEEDNAPKQVTFSEAMQYFEAYFRYLSSVPDVPENMMKNLWEFESYTA</sequence>
<organism evidence="3 4">
    <name type="scientific">Dryococelus australis</name>
    <dbReference type="NCBI Taxonomy" id="614101"/>
    <lineage>
        <taxon>Eukaryota</taxon>
        <taxon>Metazoa</taxon>
        <taxon>Ecdysozoa</taxon>
        <taxon>Arthropoda</taxon>
        <taxon>Hexapoda</taxon>
        <taxon>Insecta</taxon>
        <taxon>Pterygota</taxon>
        <taxon>Neoptera</taxon>
        <taxon>Polyneoptera</taxon>
        <taxon>Phasmatodea</taxon>
        <taxon>Verophasmatodea</taxon>
        <taxon>Anareolatae</taxon>
        <taxon>Phasmatidae</taxon>
        <taxon>Eurycanthinae</taxon>
        <taxon>Dryococelus</taxon>
    </lineage>
</organism>
<proteinExistence type="predicted"/>
<dbReference type="Pfam" id="PF03184">
    <property type="entry name" value="DDE_1"/>
    <property type="match status" value="1"/>
</dbReference>
<dbReference type="Proteomes" id="UP001159363">
    <property type="component" value="Chromosome 3"/>
</dbReference>
<keyword evidence="4" id="KW-1185">Reference proteome</keyword>
<dbReference type="InterPro" id="IPR004875">
    <property type="entry name" value="DDE_SF_endonuclease_dom"/>
</dbReference>
<gene>
    <name evidence="3" type="ORF">PR048_009321</name>
</gene>
<evidence type="ECO:0000256" key="1">
    <source>
        <dbReference type="SAM" id="MobiDB-lite"/>
    </source>
</evidence>
<evidence type="ECO:0000313" key="3">
    <source>
        <dbReference type="EMBL" id="KAJ8889817.1"/>
    </source>
</evidence>
<dbReference type="EMBL" id="JARBHB010000003">
    <property type="protein sequence ID" value="KAJ8889817.1"/>
    <property type="molecule type" value="Genomic_DNA"/>
</dbReference>
<dbReference type="PANTHER" id="PTHR19303">
    <property type="entry name" value="TRANSPOSON"/>
    <property type="match status" value="1"/>
</dbReference>
<comment type="caution">
    <text evidence="3">The sequence shown here is derived from an EMBL/GenBank/DDBJ whole genome shotgun (WGS) entry which is preliminary data.</text>
</comment>
<feature type="compositionally biased region" description="Acidic residues" evidence="1">
    <location>
        <begin position="290"/>
        <end position="300"/>
    </location>
</feature>